<keyword evidence="1" id="KW-0812">Transmembrane</keyword>
<evidence type="ECO:0000313" key="4">
    <source>
        <dbReference type="Proteomes" id="UP001149607"/>
    </source>
</evidence>
<reference evidence="3" key="2">
    <citation type="submission" date="2024-02" db="EMBL/GenBank/DDBJ databases">
        <title>Neisseria leonii sp. nov.</title>
        <authorList>
            <person name="Boutroux M."/>
            <person name="Favre-Rochex S."/>
            <person name="Gorgette O."/>
            <person name="Touak G."/>
            <person name="Muhle E."/>
            <person name="Chesneau O."/>
            <person name="Clermont D."/>
            <person name="Rahi P."/>
        </authorList>
    </citation>
    <scope>NUCLEOTIDE SEQUENCE</scope>
    <source>
        <strain evidence="3">51.81</strain>
    </source>
</reference>
<sequence length="100" mass="11055">MLVNPEKAPPTTADTVIETPKSAVMWYSPEEYDGKEKVMNGAVMMAAVVFGLLIVGAWPLVSAVLLLLAAWFVWAVFRKEPETESNGWCRELEKEHGTSS</sequence>
<dbReference type="EMBL" id="CP146598">
    <property type="protein sequence ID" value="WWY03776.1"/>
    <property type="molecule type" value="Genomic_DNA"/>
</dbReference>
<dbReference type="EMBL" id="JAPQFL010000006">
    <property type="protein sequence ID" value="MDD9328378.1"/>
    <property type="molecule type" value="Genomic_DNA"/>
</dbReference>
<evidence type="ECO:0000256" key="1">
    <source>
        <dbReference type="SAM" id="Phobius"/>
    </source>
</evidence>
<reference evidence="2" key="1">
    <citation type="submission" date="2022-10" db="EMBL/GenBank/DDBJ databases">
        <authorList>
            <person name="Boutroux M."/>
        </authorList>
    </citation>
    <scope>NUCLEOTIDE SEQUENCE</scope>
    <source>
        <strain evidence="2">51.81</strain>
    </source>
</reference>
<feature type="transmembrane region" description="Helical" evidence="1">
    <location>
        <begin position="44"/>
        <end position="77"/>
    </location>
</feature>
<dbReference type="AlphaFoldDB" id="A0A9X4IER5"/>
<organism evidence="2">
    <name type="scientific">Neisseria leonii</name>
    <dbReference type="NCBI Taxonomy" id="2995413"/>
    <lineage>
        <taxon>Bacteria</taxon>
        <taxon>Pseudomonadati</taxon>
        <taxon>Pseudomonadota</taxon>
        <taxon>Betaproteobacteria</taxon>
        <taxon>Neisseriales</taxon>
        <taxon>Neisseriaceae</taxon>
        <taxon>Neisseria</taxon>
    </lineage>
</organism>
<keyword evidence="1" id="KW-1133">Transmembrane helix</keyword>
<gene>
    <name evidence="2" type="ORF">ORY91_001802</name>
    <name evidence="3" type="ORF">V9W64_03300</name>
</gene>
<accession>A0A9X4IER5</accession>
<keyword evidence="1" id="KW-0472">Membrane</keyword>
<dbReference type="RefSeq" id="WP_274585468.1">
    <property type="nucleotide sequence ID" value="NZ_CP146598.1"/>
</dbReference>
<dbReference type="Proteomes" id="UP001149607">
    <property type="component" value="Chromosome"/>
</dbReference>
<proteinExistence type="predicted"/>
<protein>
    <submittedName>
        <fullName evidence="2">Uncharacterized protein</fullName>
    </submittedName>
</protein>
<keyword evidence="4" id="KW-1185">Reference proteome</keyword>
<evidence type="ECO:0000313" key="3">
    <source>
        <dbReference type="EMBL" id="WWY03776.1"/>
    </source>
</evidence>
<evidence type="ECO:0000313" key="2">
    <source>
        <dbReference type="EMBL" id="MDD9328378.1"/>
    </source>
</evidence>
<name>A0A9X4IER5_9NEIS</name>